<name>A0ABU8J7Y0_9GAMM</name>
<dbReference type="InterPro" id="IPR051044">
    <property type="entry name" value="MAG_DAG_Lipase"/>
</dbReference>
<accession>A0ABU8J7Y0</accession>
<dbReference type="PANTHER" id="PTHR11614">
    <property type="entry name" value="PHOSPHOLIPASE-RELATED"/>
    <property type="match status" value="1"/>
</dbReference>
<organism evidence="2 3">
    <name type="scientific">Fulvimonas yonginensis</name>
    <dbReference type="NCBI Taxonomy" id="1495200"/>
    <lineage>
        <taxon>Bacteria</taxon>
        <taxon>Pseudomonadati</taxon>
        <taxon>Pseudomonadota</taxon>
        <taxon>Gammaproteobacteria</taxon>
        <taxon>Lysobacterales</taxon>
        <taxon>Rhodanobacteraceae</taxon>
        <taxon>Fulvimonas</taxon>
    </lineage>
</organism>
<dbReference type="Pfam" id="PF12146">
    <property type="entry name" value="Hydrolase_4"/>
    <property type="match status" value="1"/>
</dbReference>
<protein>
    <submittedName>
        <fullName evidence="2">Lysophospholipase</fullName>
    </submittedName>
</protein>
<dbReference type="InterPro" id="IPR029058">
    <property type="entry name" value="AB_hydrolase_fold"/>
</dbReference>
<evidence type="ECO:0000313" key="3">
    <source>
        <dbReference type="Proteomes" id="UP001381174"/>
    </source>
</evidence>
<dbReference type="InterPro" id="IPR022742">
    <property type="entry name" value="Hydrolase_4"/>
</dbReference>
<proteinExistence type="predicted"/>
<evidence type="ECO:0000313" key="2">
    <source>
        <dbReference type="EMBL" id="MEI7035311.1"/>
    </source>
</evidence>
<evidence type="ECO:0000259" key="1">
    <source>
        <dbReference type="Pfam" id="PF12146"/>
    </source>
</evidence>
<gene>
    <name evidence="2" type="ORF">WAT24_00910</name>
</gene>
<dbReference type="Proteomes" id="UP001381174">
    <property type="component" value="Unassembled WGS sequence"/>
</dbReference>
<dbReference type="SUPFAM" id="SSF53474">
    <property type="entry name" value="alpha/beta-Hydrolases"/>
    <property type="match status" value="1"/>
</dbReference>
<keyword evidence="3" id="KW-1185">Reference proteome</keyword>
<dbReference type="Gene3D" id="3.40.50.1820">
    <property type="entry name" value="alpha/beta hydrolase"/>
    <property type="match status" value="1"/>
</dbReference>
<dbReference type="EMBL" id="JBBBNY010000001">
    <property type="protein sequence ID" value="MEI7035311.1"/>
    <property type="molecule type" value="Genomic_DNA"/>
</dbReference>
<reference evidence="2 3" key="1">
    <citation type="journal article" date="2014" name="Int. J. Syst. Evol. Microbiol.">
        <title>Fulvimonas yonginensis sp. nov., isolated from greenhouse soil, and emended description of the genus Fulvimonas.</title>
        <authorList>
            <person name="Ahn J.H."/>
            <person name="Kim S.J."/>
            <person name="Weon H.Y."/>
            <person name="Hong S.B."/>
            <person name="Seok S.J."/>
            <person name="Kwon S.W."/>
        </authorList>
    </citation>
    <scope>NUCLEOTIDE SEQUENCE [LARGE SCALE GENOMIC DNA]</scope>
    <source>
        <strain evidence="2 3">KACC 16952</strain>
    </source>
</reference>
<sequence length="290" mass="31218">MDASMRSRDPAPDPLDTTLALPDGRWLQLHDWPGATAREGVLIVHGLGEHGARYAPLAAWLNARGYAVRSYDQAGHGRSPGRRGALAHPLELLGDLAAVLADYVAALGAPPLLLGHSMGGTVALRAVLEGRVAVRALVLSSPALRTWVPGWQQSLATRLARVLPGLPLRSGLPFRALSHDPDVVVAYRHDPLRSGWITPRLARFIFESGPYCIRHAAALAVPTLLLVAGADRLVDPRGSLAFAEAARPGGHLTVRVYDALCHELFNEAEPARREVLADLQSWLAQRRPVA</sequence>
<comment type="caution">
    <text evidence="2">The sequence shown here is derived from an EMBL/GenBank/DDBJ whole genome shotgun (WGS) entry which is preliminary data.</text>
</comment>
<feature type="domain" description="Serine aminopeptidase S33" evidence="1">
    <location>
        <begin position="37"/>
        <end position="268"/>
    </location>
</feature>